<accession>A0A4S4AAI5</accession>
<evidence type="ECO:0000313" key="1">
    <source>
        <dbReference type="EMBL" id="THF55925.1"/>
    </source>
</evidence>
<protein>
    <submittedName>
        <fullName evidence="1">Uncharacterized protein</fullName>
    </submittedName>
</protein>
<dbReference type="OrthoDB" id="9830983at2"/>
<organism evidence="1 2">
    <name type="scientific">Pseudothauera rhizosphaerae</name>
    <dbReference type="NCBI Taxonomy" id="2565932"/>
    <lineage>
        <taxon>Bacteria</taxon>
        <taxon>Pseudomonadati</taxon>
        <taxon>Pseudomonadota</taxon>
        <taxon>Betaproteobacteria</taxon>
        <taxon>Rhodocyclales</taxon>
        <taxon>Zoogloeaceae</taxon>
        <taxon>Pseudothauera</taxon>
    </lineage>
</organism>
<name>A0A4S4AAI5_9RHOO</name>
<gene>
    <name evidence="1" type="ORF">E6O51_20275</name>
</gene>
<sequence>MSVSMQQIATDAPQLDANDLVTAKHMADTLHRHYPGHLWAVTCDGSKGVATIRNLMLSGNMGYTLHLPRIYSASEWDKRVLMAGGEILERYRVMRASLDRAHSQIMTLPTDFAGRIAVERD</sequence>
<reference evidence="1 2" key="1">
    <citation type="submission" date="2019-04" db="EMBL/GenBank/DDBJ databases">
        <title>Azoarcus rhizosphaerae sp. nov. isolated from rhizosphere of Ficus religiosa.</title>
        <authorList>
            <person name="Lin S.-Y."/>
            <person name="Hameed A."/>
            <person name="Hsu Y.-H."/>
            <person name="Young C.-C."/>
        </authorList>
    </citation>
    <scope>NUCLEOTIDE SEQUENCE [LARGE SCALE GENOMIC DNA]</scope>
    <source>
        <strain evidence="1 2">CC-YHH848</strain>
    </source>
</reference>
<dbReference type="AlphaFoldDB" id="A0A4S4AAI5"/>
<dbReference type="EMBL" id="SSOD01000022">
    <property type="protein sequence ID" value="THF55925.1"/>
    <property type="molecule type" value="Genomic_DNA"/>
</dbReference>
<evidence type="ECO:0000313" key="2">
    <source>
        <dbReference type="Proteomes" id="UP000307956"/>
    </source>
</evidence>
<proteinExistence type="predicted"/>
<comment type="caution">
    <text evidence="1">The sequence shown here is derived from an EMBL/GenBank/DDBJ whole genome shotgun (WGS) entry which is preliminary data.</text>
</comment>
<keyword evidence="2" id="KW-1185">Reference proteome</keyword>
<dbReference type="RefSeq" id="WP_136386841.1">
    <property type="nucleotide sequence ID" value="NZ_SSOD01000022.1"/>
</dbReference>
<dbReference type="Proteomes" id="UP000307956">
    <property type="component" value="Unassembled WGS sequence"/>
</dbReference>